<feature type="domain" description="Reverse transcriptase" evidence="1">
    <location>
        <begin position="370"/>
        <end position="648"/>
    </location>
</feature>
<evidence type="ECO:0008006" key="5">
    <source>
        <dbReference type="Google" id="ProtNLM"/>
    </source>
</evidence>
<organism evidence="3 4">
    <name type="scientific">Circinella minor</name>
    <dbReference type="NCBI Taxonomy" id="1195481"/>
    <lineage>
        <taxon>Eukaryota</taxon>
        <taxon>Fungi</taxon>
        <taxon>Fungi incertae sedis</taxon>
        <taxon>Mucoromycota</taxon>
        <taxon>Mucoromycotina</taxon>
        <taxon>Mucoromycetes</taxon>
        <taxon>Mucorales</taxon>
        <taxon>Lichtheimiaceae</taxon>
        <taxon>Circinella</taxon>
    </lineage>
</organism>
<keyword evidence="4" id="KW-1185">Reference proteome</keyword>
<evidence type="ECO:0000259" key="1">
    <source>
        <dbReference type="Pfam" id="PF00078"/>
    </source>
</evidence>
<dbReference type="InterPro" id="IPR000477">
    <property type="entry name" value="RT_dom"/>
</dbReference>
<dbReference type="Pfam" id="PF13966">
    <property type="entry name" value="zf-RVT"/>
    <property type="match status" value="1"/>
</dbReference>
<dbReference type="Pfam" id="PF00078">
    <property type="entry name" value="RVT_1"/>
    <property type="match status" value="1"/>
</dbReference>
<accession>A0A8H7VL77</accession>
<proteinExistence type="predicted"/>
<protein>
    <recommendedName>
        <fullName evidence="5">Reverse transcriptase domain-containing protein</fullName>
    </recommendedName>
</protein>
<dbReference type="InterPro" id="IPR026960">
    <property type="entry name" value="RVT-Znf"/>
</dbReference>
<dbReference type="AlphaFoldDB" id="A0A8H7VL77"/>
<dbReference type="Proteomes" id="UP000646827">
    <property type="component" value="Unassembled WGS sequence"/>
</dbReference>
<name>A0A8H7VL77_9FUNG</name>
<evidence type="ECO:0000259" key="2">
    <source>
        <dbReference type="Pfam" id="PF13966"/>
    </source>
</evidence>
<comment type="caution">
    <text evidence="3">The sequence shown here is derived from an EMBL/GenBank/DDBJ whole genome shotgun (WGS) entry which is preliminary data.</text>
</comment>
<dbReference type="OrthoDB" id="2233964at2759"/>
<dbReference type="PANTHER" id="PTHR19446">
    <property type="entry name" value="REVERSE TRANSCRIPTASES"/>
    <property type="match status" value="1"/>
</dbReference>
<sequence>MSGPTLIIGDFNLHLHEVVPVAIRPWTQFLYDNYANCFSLDQPDVLAPSSAAPTFTRGTQRTIIDYMFIQAKHRSCVIHTEQQPVSWSDHEILMLDYKINSLDCGPGVWRFNSTLLDHEELRLLLHEAITQFLDMTDHLTISPDLQWDQLKTVIKETAVQYSRRHSSYFKKRTRELHQRRHKIIGQHGSAYSTPLNEIDKEIKNFQEIQTKQLLLRTATQWHEKGERNNKQEAVTITSLRDPITGIQATTNGEIFGMAHAFYDTLFAPEPVSNEAIQSILSSIPPEKTLSPNQQANLTSVFTLAELIEALKHSPLGKSPGLDGLSFEVCRFLLSHARCLELLLKVLNLALQEAIYPLSWMRTRMVLLFKKGDPQLLSNWRPLSLINSDAKIFTKLLANRTQPLLQHLINPYQTGFLANRLISDHGWAVQNLMGHARKAASTNPNFQTGVGIMLDQQKAYDMVHPEYLKQTLARFGFPPMFITSITSLFFSTSIFLSINGWLSEPVCQLRGLRQGDPISPLLFNIAFEPLLYTIINDPLIQGAPLAPLPPRSNIHFRSNSSFDSSHPIKICAYADDLLVFLHQPQEWNHLVRHLTVYGQASNGRVNLQKTVVFPLNGELHEDWRTQVESFGARWHDQHHPHALTYLGYPLYHSQAQLDGFLESLYNKIKHHVDFLQQRRLSVLGKSIIANSLLLSRLWHVLRVCIVPTSWLKKCNSLVRQYVLDFFPYPRWSHVNASKSHGGLAIVDLHDQYAALHHKYIQHLFITPTTQHPASYITLLLQQLFNIYTGQPSPYAILFTIPSFQRLCSPLPHLVHLIKLIPRLPIFSLPTTTPLAAIMDLPLCTVITQTSDNTNLLPTSPRYLVSDAYSFSSTSLSILQPTQLGRIPTTITRLHSEVILGHVQLHSVIDHALQDTQPLSLPTSETTTRIPMSHWTLPPPRSFTTSRRVALKRINVLHVGPGRLRRFWRESSLSSSPSSSQLITSTLLPKDWRLFWRTDIPHGARTAWWRLLLQRVSNKAHLHHIMPEKHPTNICPICEVEPDTVRHFFVDCPLKFAFWQQTLATLASAPLLSTDHLWDLLHLRFTHDNIHWSAHLPNFGLILQTIWSMHWRSIFQNLPWNTIIASQFYQQLLSRYPFIITSLSPSSTNISHIQIEDQLPQ</sequence>
<feature type="domain" description="Reverse transcriptase zinc-binding" evidence="2">
    <location>
        <begin position="988"/>
        <end position="1057"/>
    </location>
</feature>
<gene>
    <name evidence="3" type="ORF">INT45_009020</name>
</gene>
<dbReference type="CDD" id="cd01650">
    <property type="entry name" value="RT_nLTR_like"/>
    <property type="match status" value="1"/>
</dbReference>
<dbReference type="InterPro" id="IPR036691">
    <property type="entry name" value="Endo/exonu/phosph_ase_sf"/>
</dbReference>
<dbReference type="Gene3D" id="3.60.10.10">
    <property type="entry name" value="Endonuclease/exonuclease/phosphatase"/>
    <property type="match status" value="1"/>
</dbReference>
<evidence type="ECO:0000313" key="4">
    <source>
        <dbReference type="Proteomes" id="UP000646827"/>
    </source>
</evidence>
<dbReference type="SUPFAM" id="SSF56219">
    <property type="entry name" value="DNase I-like"/>
    <property type="match status" value="1"/>
</dbReference>
<evidence type="ECO:0000313" key="3">
    <source>
        <dbReference type="EMBL" id="KAG2224705.1"/>
    </source>
</evidence>
<dbReference type="SUPFAM" id="SSF56672">
    <property type="entry name" value="DNA/RNA polymerases"/>
    <property type="match status" value="1"/>
</dbReference>
<dbReference type="InterPro" id="IPR043502">
    <property type="entry name" value="DNA/RNA_pol_sf"/>
</dbReference>
<dbReference type="EMBL" id="JAEPRB010000038">
    <property type="protein sequence ID" value="KAG2224705.1"/>
    <property type="molecule type" value="Genomic_DNA"/>
</dbReference>
<reference evidence="3 4" key="1">
    <citation type="submission" date="2020-12" db="EMBL/GenBank/DDBJ databases">
        <title>Metabolic potential, ecology and presence of endohyphal bacteria is reflected in genomic diversity of Mucoromycotina.</title>
        <authorList>
            <person name="Muszewska A."/>
            <person name="Okrasinska A."/>
            <person name="Steczkiewicz K."/>
            <person name="Drgas O."/>
            <person name="Orlowska M."/>
            <person name="Perlinska-Lenart U."/>
            <person name="Aleksandrzak-Piekarczyk T."/>
            <person name="Szatraj K."/>
            <person name="Zielenkiewicz U."/>
            <person name="Pilsyk S."/>
            <person name="Malc E."/>
            <person name="Mieczkowski P."/>
            <person name="Kruszewska J.S."/>
            <person name="Biernat P."/>
            <person name="Pawlowska J."/>
        </authorList>
    </citation>
    <scope>NUCLEOTIDE SEQUENCE [LARGE SCALE GENOMIC DNA]</scope>
    <source>
        <strain evidence="3 4">CBS 142.35</strain>
    </source>
</reference>